<dbReference type="AlphaFoldDB" id="A0A061FG61"/>
<sequence>MTGYVKNLQVSESMMFQVIWISFQTDSIKLKVWDMAGPHRVDHSGDAGVGPRRGELGACLTRDGGVAFGLVSSVAFLKWAAATAGNPYQDNKYGIIVHRDINRTQPTDLMVQKGELARTM</sequence>
<dbReference type="Gramene" id="EOY15652">
    <property type="protein sequence ID" value="EOY15652"/>
    <property type="gene ID" value="TCM_034650"/>
</dbReference>
<organism evidence="1 2">
    <name type="scientific">Theobroma cacao</name>
    <name type="common">Cacao</name>
    <name type="synonym">Cocoa</name>
    <dbReference type="NCBI Taxonomy" id="3641"/>
    <lineage>
        <taxon>Eukaryota</taxon>
        <taxon>Viridiplantae</taxon>
        <taxon>Streptophyta</taxon>
        <taxon>Embryophyta</taxon>
        <taxon>Tracheophyta</taxon>
        <taxon>Spermatophyta</taxon>
        <taxon>Magnoliopsida</taxon>
        <taxon>eudicotyledons</taxon>
        <taxon>Gunneridae</taxon>
        <taxon>Pentapetalae</taxon>
        <taxon>rosids</taxon>
        <taxon>malvids</taxon>
        <taxon>Malvales</taxon>
        <taxon>Malvaceae</taxon>
        <taxon>Byttnerioideae</taxon>
        <taxon>Theobroma</taxon>
    </lineage>
</organism>
<proteinExistence type="predicted"/>
<keyword evidence="2" id="KW-1185">Reference proteome</keyword>
<reference evidence="1 2" key="1">
    <citation type="journal article" date="2013" name="Genome Biol.">
        <title>The genome sequence of the most widely cultivated cacao type and its use to identify candidate genes regulating pod color.</title>
        <authorList>
            <person name="Motamayor J.C."/>
            <person name="Mockaitis K."/>
            <person name="Schmutz J."/>
            <person name="Haiminen N."/>
            <person name="Iii D.L."/>
            <person name="Cornejo O."/>
            <person name="Findley S.D."/>
            <person name="Zheng P."/>
            <person name="Utro F."/>
            <person name="Royaert S."/>
            <person name="Saski C."/>
            <person name="Jenkins J."/>
            <person name="Podicheti R."/>
            <person name="Zhao M."/>
            <person name="Scheffler B.E."/>
            <person name="Stack J.C."/>
            <person name="Feltus F.A."/>
            <person name="Mustiga G.M."/>
            <person name="Amores F."/>
            <person name="Phillips W."/>
            <person name="Marelli J.P."/>
            <person name="May G.D."/>
            <person name="Shapiro H."/>
            <person name="Ma J."/>
            <person name="Bustamante C.D."/>
            <person name="Schnell R.J."/>
            <person name="Main D."/>
            <person name="Gilbert D."/>
            <person name="Parida L."/>
            <person name="Kuhn D.N."/>
        </authorList>
    </citation>
    <scope>NUCLEOTIDE SEQUENCE [LARGE SCALE GENOMIC DNA]</scope>
    <source>
        <strain evidence="2">cv. Matina 1-6</strain>
    </source>
</reference>
<name>A0A061FG61_THECC</name>
<gene>
    <name evidence="1" type="ORF">TCM_034650</name>
</gene>
<protein>
    <submittedName>
        <fullName evidence="1">Uncharacterized protein</fullName>
    </submittedName>
</protein>
<accession>A0A061FG61</accession>
<evidence type="ECO:0000313" key="1">
    <source>
        <dbReference type="EMBL" id="EOY15652.1"/>
    </source>
</evidence>
<dbReference type="HOGENOM" id="CLU_2053945_0_0_1"/>
<dbReference type="InParanoid" id="A0A061FG61"/>
<evidence type="ECO:0000313" key="2">
    <source>
        <dbReference type="Proteomes" id="UP000026915"/>
    </source>
</evidence>
<dbReference type="Proteomes" id="UP000026915">
    <property type="component" value="Chromosome 8"/>
</dbReference>
<dbReference type="EMBL" id="CM001886">
    <property type="protein sequence ID" value="EOY15652.1"/>
    <property type="molecule type" value="Genomic_DNA"/>
</dbReference>